<feature type="domain" description="D-isomer specific 2-hydroxyacid dehydrogenase NAD-binding" evidence="6">
    <location>
        <begin position="117"/>
        <end position="291"/>
    </location>
</feature>
<evidence type="ECO:0000256" key="1">
    <source>
        <dbReference type="ARBA" id="ARBA00005854"/>
    </source>
</evidence>
<evidence type="ECO:0000313" key="7">
    <source>
        <dbReference type="EMBL" id="UQZ82320.1"/>
    </source>
</evidence>
<dbReference type="GO" id="GO:0004617">
    <property type="term" value="F:phosphoglycerate dehydrogenase activity"/>
    <property type="evidence" value="ECO:0007669"/>
    <property type="project" value="UniProtKB-EC"/>
</dbReference>
<dbReference type="PANTHER" id="PTHR42789">
    <property type="entry name" value="D-ISOMER SPECIFIC 2-HYDROXYACID DEHYDROGENASE FAMILY PROTEIN (AFU_ORTHOLOGUE AFUA_6G10090)"/>
    <property type="match status" value="1"/>
</dbReference>
<dbReference type="InterPro" id="IPR006139">
    <property type="entry name" value="D-isomer_2_OHA_DH_cat_dom"/>
</dbReference>
<name>A0ABY4RJL6_9BACL</name>
<protein>
    <submittedName>
        <fullName evidence="7">D-3-phosphoglycerate dehydrogenase</fullName>
        <ecNumber evidence="7">1.1.1.95</ecNumber>
    </submittedName>
</protein>
<keyword evidence="8" id="KW-1185">Reference proteome</keyword>
<dbReference type="RefSeq" id="WP_249864469.1">
    <property type="nucleotide sequence ID" value="NZ_CP027059.1"/>
</dbReference>
<dbReference type="Gene3D" id="3.40.50.720">
    <property type="entry name" value="NAD(P)-binding Rossmann-like Domain"/>
    <property type="match status" value="2"/>
</dbReference>
<accession>A0ABY4RJL6</accession>
<dbReference type="EC" id="1.1.1.95" evidence="7"/>
<dbReference type="CDD" id="cd12167">
    <property type="entry name" value="2-Hacid_dh_8"/>
    <property type="match status" value="1"/>
</dbReference>
<feature type="domain" description="D-isomer specific 2-hydroxyacid dehydrogenase catalytic" evidence="5">
    <location>
        <begin position="35"/>
        <end position="322"/>
    </location>
</feature>
<gene>
    <name evidence="7" type="primary">serA_2</name>
    <name evidence="7" type="ORF">SK3146_01477</name>
</gene>
<reference evidence="7" key="2">
    <citation type="journal article" date="2021" name="J Anim Sci Technol">
        <title>Complete genome sequence of Paenibacillus konkukensis sp. nov. SK3146 as a potential probiotic strain.</title>
        <authorList>
            <person name="Jung H.I."/>
            <person name="Park S."/>
            <person name="Niu K.M."/>
            <person name="Lee S.W."/>
            <person name="Kothari D."/>
            <person name="Yi K.J."/>
            <person name="Kim S.K."/>
        </authorList>
    </citation>
    <scope>NUCLEOTIDE SEQUENCE</scope>
    <source>
        <strain evidence="7">SK3146</strain>
    </source>
</reference>
<keyword evidence="2 4" id="KW-0560">Oxidoreductase</keyword>
<reference evidence="7" key="1">
    <citation type="submission" date="2018-02" db="EMBL/GenBank/DDBJ databases">
        <authorList>
            <person name="Kim S.-K."/>
            <person name="Jung H.-I."/>
            <person name="Lee S.-W."/>
        </authorList>
    </citation>
    <scope>NUCLEOTIDE SEQUENCE</scope>
    <source>
        <strain evidence="7">SK3146</strain>
    </source>
</reference>
<dbReference type="SUPFAM" id="SSF52283">
    <property type="entry name" value="Formate/glycerate dehydrogenase catalytic domain-like"/>
    <property type="match status" value="1"/>
</dbReference>
<proteinExistence type="inferred from homology"/>
<dbReference type="SUPFAM" id="SSF51735">
    <property type="entry name" value="NAD(P)-binding Rossmann-fold domains"/>
    <property type="match status" value="1"/>
</dbReference>
<evidence type="ECO:0000256" key="3">
    <source>
        <dbReference type="ARBA" id="ARBA00023027"/>
    </source>
</evidence>
<evidence type="ECO:0000256" key="2">
    <source>
        <dbReference type="ARBA" id="ARBA00023002"/>
    </source>
</evidence>
<dbReference type="Pfam" id="PF02826">
    <property type="entry name" value="2-Hacid_dh_C"/>
    <property type="match status" value="1"/>
</dbReference>
<dbReference type="Pfam" id="PF00389">
    <property type="entry name" value="2-Hacid_dh"/>
    <property type="match status" value="1"/>
</dbReference>
<evidence type="ECO:0000256" key="4">
    <source>
        <dbReference type="RuleBase" id="RU003719"/>
    </source>
</evidence>
<evidence type="ECO:0000259" key="6">
    <source>
        <dbReference type="Pfam" id="PF02826"/>
    </source>
</evidence>
<dbReference type="InterPro" id="IPR036291">
    <property type="entry name" value="NAD(P)-bd_dom_sf"/>
</dbReference>
<sequence>MKVLITVWKPELRELLFGKDVIRQMKAVAEVDWAPAGQPYDESALERDIGPYDAVLTSWGSPKITERVLERAPRLEFIGHAAGTLTPYVDPAVFRRDNLVLANANTALARSTAELALTLMLAGAWELGAQQSRLKAGEWSANAGTVMGLYGQQIGIVGLGEVAREVIRLLRPFDARIRLYSPYCSPEEAERLGVTLCSLDEVFRHSRIVTLHDTLTAATRGIIGREQLELLSDGALLVNTARGPLIDETALKRELASGRIHAALDVYHEEPLPKDDPLLQLPKVLCLPHIGAYSAYWKSQLGAMVAEDLIRFASGQPPLRQVTAERFARMTTR</sequence>
<evidence type="ECO:0000259" key="5">
    <source>
        <dbReference type="Pfam" id="PF00389"/>
    </source>
</evidence>
<dbReference type="InterPro" id="IPR006140">
    <property type="entry name" value="D-isomer_DH_NAD-bd"/>
</dbReference>
<evidence type="ECO:0000313" key="8">
    <source>
        <dbReference type="Proteomes" id="UP001057134"/>
    </source>
</evidence>
<organism evidence="7 8">
    <name type="scientific">Paenibacillus konkukensis</name>
    <dbReference type="NCBI Taxonomy" id="2020716"/>
    <lineage>
        <taxon>Bacteria</taxon>
        <taxon>Bacillati</taxon>
        <taxon>Bacillota</taxon>
        <taxon>Bacilli</taxon>
        <taxon>Bacillales</taxon>
        <taxon>Paenibacillaceae</taxon>
        <taxon>Paenibacillus</taxon>
    </lineage>
</organism>
<dbReference type="InterPro" id="IPR050857">
    <property type="entry name" value="D-2-hydroxyacid_DH"/>
</dbReference>
<dbReference type="EMBL" id="CP027059">
    <property type="protein sequence ID" value="UQZ82320.1"/>
    <property type="molecule type" value="Genomic_DNA"/>
</dbReference>
<comment type="similarity">
    <text evidence="1 4">Belongs to the D-isomer specific 2-hydroxyacid dehydrogenase family.</text>
</comment>
<dbReference type="Proteomes" id="UP001057134">
    <property type="component" value="Chromosome"/>
</dbReference>
<keyword evidence="3" id="KW-0520">NAD</keyword>
<dbReference type="PANTHER" id="PTHR42789:SF1">
    <property type="entry name" value="D-ISOMER SPECIFIC 2-HYDROXYACID DEHYDROGENASE FAMILY PROTEIN (AFU_ORTHOLOGUE AFUA_6G10090)"/>
    <property type="match status" value="1"/>
</dbReference>